<sequence length="485" mass="49074">MVMSRSVDAESASDSRPSRPIPAVCRVTVLAPGVEVDLSLPSDTVVASLLPGIASLIAEHRAARGESDGDQHAMSTIAPTLTTLAGTPLDPGRSLAEFGVQDGDLLVLHDDDAAPPPPLFDDVVHAVSTSADCDRWTPESARVVGSVAAVVAATAGAATAVLDPTAGIVGGAVGIAVAVALTVVGCAVGLIRDDPRTAVVLCGGAVPVAFAAGMLVVPGNDIASDCALGSAVSAALALLTLRFGNVERPIFTAVAVACVVLSLACLWGATTAVPRADIAAVAAATCVLAFTWAPRMAMLHSRMPLPHVPVTDSPALFDHTEPAVSASFDAIRSRTVAAQQFLTGYVAGLSTAAAAAALLAVSAGRSGAVDWISIVLALSVGLVLALRGRTYVDRVQASVSIVAGSVVPAGLLVGAALSFPERSPLWCTGFALFGLTALVLGVMAPTRTFSPVLRRTTELVEFAAIAAIIPLVCWVVDLFALVRAL</sequence>
<feature type="transmembrane region" description="Helical" evidence="7">
    <location>
        <begin position="276"/>
        <end position="293"/>
    </location>
</feature>
<dbReference type="InterPro" id="IPR044049">
    <property type="entry name" value="EccD_transm"/>
</dbReference>
<feature type="domain" description="EccD-like transmembrane" evidence="8">
    <location>
        <begin position="141"/>
        <end position="485"/>
    </location>
</feature>
<keyword evidence="4 7" id="KW-0812">Transmembrane</keyword>
<dbReference type="InterPro" id="IPR024962">
    <property type="entry name" value="YukD-like"/>
</dbReference>
<dbReference type="NCBIfam" id="TIGR03920">
    <property type="entry name" value="T7SS_EccD"/>
    <property type="match status" value="1"/>
</dbReference>
<evidence type="ECO:0000256" key="4">
    <source>
        <dbReference type="ARBA" id="ARBA00022692"/>
    </source>
</evidence>
<dbReference type="Pfam" id="PF19053">
    <property type="entry name" value="EccD"/>
    <property type="match status" value="1"/>
</dbReference>
<dbReference type="EMBL" id="BMCU01000003">
    <property type="protein sequence ID" value="GGG14226.1"/>
    <property type="molecule type" value="Genomic_DNA"/>
</dbReference>
<evidence type="ECO:0000256" key="3">
    <source>
        <dbReference type="ARBA" id="ARBA00022475"/>
    </source>
</evidence>
<feature type="transmembrane region" description="Helical" evidence="7">
    <location>
        <begin position="222"/>
        <end position="243"/>
    </location>
</feature>
<reference evidence="9" key="1">
    <citation type="journal article" date="2014" name="Int. J. Syst. Evol. Microbiol.">
        <title>Complete genome sequence of Corynebacterium casei LMG S-19264T (=DSM 44701T), isolated from a smear-ripened cheese.</title>
        <authorList>
            <consortium name="US DOE Joint Genome Institute (JGI-PGF)"/>
            <person name="Walter F."/>
            <person name="Albersmeier A."/>
            <person name="Kalinowski J."/>
            <person name="Ruckert C."/>
        </authorList>
    </citation>
    <scope>NUCLEOTIDE SEQUENCE</scope>
    <source>
        <strain evidence="9">CCM 7905</strain>
    </source>
</reference>
<keyword evidence="3" id="KW-1003">Cell membrane</keyword>
<feature type="transmembrane region" description="Helical" evidence="7">
    <location>
        <begin position="168"/>
        <end position="191"/>
    </location>
</feature>
<comment type="subcellular location">
    <subcellularLocation>
        <location evidence="1">Cell membrane</location>
        <topology evidence="1">Multi-pass membrane protein</topology>
    </subcellularLocation>
</comment>
<protein>
    <submittedName>
        <fullName evidence="9">Type VII secretion integral membrane protein EccD</fullName>
    </submittedName>
</protein>
<keyword evidence="10" id="KW-1185">Reference proteome</keyword>
<organism evidence="9 10">
    <name type="scientific">Rhodococcoides trifolii</name>
    <dbReference type="NCBI Taxonomy" id="908250"/>
    <lineage>
        <taxon>Bacteria</taxon>
        <taxon>Bacillati</taxon>
        <taxon>Actinomycetota</taxon>
        <taxon>Actinomycetes</taxon>
        <taxon>Mycobacteriales</taxon>
        <taxon>Nocardiaceae</taxon>
        <taxon>Rhodococcoides</taxon>
    </lineage>
</organism>
<dbReference type="Pfam" id="PF08817">
    <property type="entry name" value="YukD"/>
    <property type="match status" value="1"/>
</dbReference>
<evidence type="ECO:0000256" key="5">
    <source>
        <dbReference type="ARBA" id="ARBA00022989"/>
    </source>
</evidence>
<dbReference type="AlphaFoldDB" id="A0A917LD04"/>
<reference evidence="9" key="2">
    <citation type="submission" date="2020-09" db="EMBL/GenBank/DDBJ databases">
        <authorList>
            <person name="Sun Q."/>
            <person name="Sedlacek I."/>
        </authorList>
    </citation>
    <scope>NUCLEOTIDE SEQUENCE</scope>
    <source>
        <strain evidence="9">CCM 7905</strain>
    </source>
</reference>
<feature type="transmembrane region" description="Helical" evidence="7">
    <location>
        <begin position="423"/>
        <end position="442"/>
    </location>
</feature>
<feature type="transmembrane region" description="Helical" evidence="7">
    <location>
        <begin position="462"/>
        <end position="482"/>
    </location>
</feature>
<evidence type="ECO:0000259" key="8">
    <source>
        <dbReference type="Pfam" id="PF19053"/>
    </source>
</evidence>
<evidence type="ECO:0000313" key="9">
    <source>
        <dbReference type="EMBL" id="GGG14226.1"/>
    </source>
</evidence>
<dbReference type="Gene3D" id="3.10.20.90">
    <property type="entry name" value="Phosphatidylinositol 3-kinase Catalytic Subunit, Chain A, domain 1"/>
    <property type="match status" value="1"/>
</dbReference>
<accession>A0A917LD04</accession>
<dbReference type="Proteomes" id="UP000654257">
    <property type="component" value="Unassembled WGS sequence"/>
</dbReference>
<feature type="transmembrane region" description="Helical" evidence="7">
    <location>
        <begin position="368"/>
        <end position="386"/>
    </location>
</feature>
<evidence type="ECO:0000256" key="2">
    <source>
        <dbReference type="ARBA" id="ARBA00006162"/>
    </source>
</evidence>
<proteinExistence type="inferred from homology"/>
<name>A0A917LD04_9NOCA</name>
<evidence type="ECO:0000313" key="10">
    <source>
        <dbReference type="Proteomes" id="UP000654257"/>
    </source>
</evidence>
<gene>
    <name evidence="9" type="ORF">GCM10007304_30390</name>
</gene>
<dbReference type="InterPro" id="IPR006707">
    <property type="entry name" value="T7SS_EccD"/>
</dbReference>
<evidence type="ECO:0000256" key="7">
    <source>
        <dbReference type="SAM" id="Phobius"/>
    </source>
</evidence>
<comment type="caution">
    <text evidence="9">The sequence shown here is derived from an EMBL/GenBank/DDBJ whole genome shotgun (WGS) entry which is preliminary data.</text>
</comment>
<feature type="transmembrane region" description="Helical" evidence="7">
    <location>
        <begin position="198"/>
        <end position="216"/>
    </location>
</feature>
<feature type="transmembrane region" description="Helical" evidence="7">
    <location>
        <begin position="143"/>
        <end position="162"/>
    </location>
</feature>
<comment type="similarity">
    <text evidence="2">Belongs to the EccD/Snm4 family.</text>
</comment>
<feature type="transmembrane region" description="Helical" evidence="7">
    <location>
        <begin position="342"/>
        <end position="362"/>
    </location>
</feature>
<dbReference type="GO" id="GO:0005886">
    <property type="term" value="C:plasma membrane"/>
    <property type="evidence" value="ECO:0007669"/>
    <property type="project" value="UniProtKB-SubCell"/>
</dbReference>
<dbReference type="PIRSF" id="PIRSF017804">
    <property type="entry name" value="Secretion_EccD1"/>
    <property type="match status" value="1"/>
</dbReference>
<feature type="transmembrane region" description="Helical" evidence="7">
    <location>
        <begin position="398"/>
        <end position="417"/>
    </location>
</feature>
<feature type="transmembrane region" description="Helical" evidence="7">
    <location>
        <begin position="250"/>
        <end position="270"/>
    </location>
</feature>
<keyword evidence="6 7" id="KW-0472">Membrane</keyword>
<keyword evidence="5 7" id="KW-1133">Transmembrane helix</keyword>
<evidence type="ECO:0000256" key="6">
    <source>
        <dbReference type="ARBA" id="ARBA00023136"/>
    </source>
</evidence>
<evidence type="ECO:0000256" key="1">
    <source>
        <dbReference type="ARBA" id="ARBA00004651"/>
    </source>
</evidence>